<dbReference type="GO" id="GO:0004519">
    <property type="term" value="F:endonuclease activity"/>
    <property type="evidence" value="ECO:0007669"/>
    <property type="project" value="UniProtKB-KW"/>
</dbReference>
<dbReference type="PANTHER" id="PTHR33877:SF2">
    <property type="entry name" value="OS07G0170200 PROTEIN"/>
    <property type="match status" value="1"/>
</dbReference>
<reference evidence="2" key="1">
    <citation type="submission" date="2020-03" db="EMBL/GenBank/DDBJ databases">
        <title>Solimonas marina sp. nov., isolated from deep seawater of the Pacific Ocean.</title>
        <authorList>
            <person name="Liu X."/>
            <person name="Lai Q."/>
            <person name="Sun F."/>
            <person name="Gai Y."/>
            <person name="Li G."/>
            <person name="Shao Z."/>
        </authorList>
    </citation>
    <scope>NUCLEOTIDE SEQUENCE</scope>
    <source>
        <strain evidence="2">C16B3</strain>
    </source>
</reference>
<keyword evidence="2" id="KW-0540">Nuclease</keyword>
<dbReference type="InterPro" id="IPR003615">
    <property type="entry name" value="HNH_nuc"/>
</dbReference>
<keyword evidence="2" id="KW-0255">Endonuclease</keyword>
<sequence length="212" mass="23749">MVGRLLVSQFRTCISEPVPQILDAARYLDAAVTAHLQGKRGLAEELIRAADMPEIYSWLKPIWAKSEAHLVAPLKHGQLAVPKELRVKARMPTTEEKLKIHQRDGYSCRFCGMPVIRPEVRVGMARTYPATVRWGRREAEQHSAFQAMWAQYDHVVPHAKGGTNDLENIVLACAACNFGRGGYSLEEVGVSDPRERSASRGSWDGLERFLRG</sequence>
<dbReference type="RefSeq" id="WP_168149817.1">
    <property type="nucleotide sequence ID" value="NZ_JAAVXB010000016.1"/>
</dbReference>
<dbReference type="Pfam" id="PF01844">
    <property type="entry name" value="HNH"/>
    <property type="match status" value="1"/>
</dbReference>
<protein>
    <submittedName>
        <fullName evidence="2">HNH endonuclease</fullName>
    </submittedName>
</protein>
<dbReference type="GO" id="GO:0003676">
    <property type="term" value="F:nucleic acid binding"/>
    <property type="evidence" value="ECO:0007669"/>
    <property type="project" value="InterPro"/>
</dbReference>
<keyword evidence="2" id="KW-0378">Hydrolase</keyword>
<organism evidence="2 3">
    <name type="scientific">Solimonas marina</name>
    <dbReference type="NCBI Taxonomy" id="2714601"/>
    <lineage>
        <taxon>Bacteria</taxon>
        <taxon>Pseudomonadati</taxon>
        <taxon>Pseudomonadota</taxon>
        <taxon>Gammaproteobacteria</taxon>
        <taxon>Nevskiales</taxon>
        <taxon>Nevskiaceae</taxon>
        <taxon>Solimonas</taxon>
    </lineage>
</organism>
<dbReference type="InterPro" id="IPR002711">
    <property type="entry name" value="HNH"/>
</dbReference>
<dbReference type="SMART" id="SM00507">
    <property type="entry name" value="HNHc"/>
    <property type="match status" value="1"/>
</dbReference>
<gene>
    <name evidence="2" type="ORF">G7Y82_19530</name>
</gene>
<dbReference type="CDD" id="cd00085">
    <property type="entry name" value="HNHc"/>
    <property type="match status" value="1"/>
</dbReference>
<dbReference type="Gene3D" id="1.10.30.50">
    <property type="match status" value="1"/>
</dbReference>
<comment type="caution">
    <text evidence="2">The sequence shown here is derived from an EMBL/GenBank/DDBJ whole genome shotgun (WGS) entry which is preliminary data.</text>
</comment>
<proteinExistence type="predicted"/>
<dbReference type="InterPro" id="IPR052892">
    <property type="entry name" value="NA-targeting_endonuclease"/>
</dbReference>
<dbReference type="GO" id="GO:0008270">
    <property type="term" value="F:zinc ion binding"/>
    <property type="evidence" value="ECO:0007669"/>
    <property type="project" value="InterPro"/>
</dbReference>
<evidence type="ECO:0000313" key="3">
    <source>
        <dbReference type="Proteomes" id="UP000653472"/>
    </source>
</evidence>
<evidence type="ECO:0000259" key="1">
    <source>
        <dbReference type="SMART" id="SM00507"/>
    </source>
</evidence>
<keyword evidence="3" id="KW-1185">Reference proteome</keyword>
<evidence type="ECO:0000313" key="2">
    <source>
        <dbReference type="EMBL" id="NKF24509.1"/>
    </source>
</evidence>
<feature type="domain" description="HNH nuclease" evidence="1">
    <location>
        <begin position="138"/>
        <end position="178"/>
    </location>
</feature>
<name>A0A969WDF5_9GAMM</name>
<dbReference type="AlphaFoldDB" id="A0A969WDF5"/>
<accession>A0A969WDF5</accession>
<dbReference type="Proteomes" id="UP000653472">
    <property type="component" value="Unassembled WGS sequence"/>
</dbReference>
<dbReference type="EMBL" id="JAAVXB010000016">
    <property type="protein sequence ID" value="NKF24509.1"/>
    <property type="molecule type" value="Genomic_DNA"/>
</dbReference>
<dbReference type="PANTHER" id="PTHR33877">
    <property type="entry name" value="SLL1193 PROTEIN"/>
    <property type="match status" value="1"/>
</dbReference>